<comment type="caution">
    <text evidence="3">The sequence shown here is derived from an EMBL/GenBank/DDBJ whole genome shotgun (WGS) entry which is preliminary data.</text>
</comment>
<dbReference type="Proteomes" id="UP000469385">
    <property type="component" value="Unassembled WGS sequence"/>
</dbReference>
<evidence type="ECO:0000313" key="4">
    <source>
        <dbReference type="Proteomes" id="UP000469385"/>
    </source>
</evidence>
<reference evidence="3 4" key="1">
    <citation type="submission" date="2019-12" db="EMBL/GenBank/DDBJ databases">
        <authorList>
            <person name="Huq M.A."/>
        </authorList>
    </citation>
    <scope>NUCLEOTIDE SEQUENCE [LARGE SCALE GENOMIC DNA]</scope>
    <source>
        <strain evidence="3 4">MAH-25</strain>
    </source>
</reference>
<feature type="transmembrane region" description="Helical" evidence="2">
    <location>
        <begin position="41"/>
        <end position="61"/>
    </location>
</feature>
<keyword evidence="2" id="KW-1133">Transmembrane helix</keyword>
<evidence type="ECO:0000256" key="2">
    <source>
        <dbReference type="SAM" id="Phobius"/>
    </source>
</evidence>
<keyword evidence="2" id="KW-0472">Membrane</keyword>
<feature type="compositionally biased region" description="Basic and acidic residues" evidence="1">
    <location>
        <begin position="1"/>
        <end position="10"/>
    </location>
</feature>
<evidence type="ECO:0000313" key="3">
    <source>
        <dbReference type="EMBL" id="MVQ30911.1"/>
    </source>
</evidence>
<dbReference type="AlphaFoldDB" id="A0A6N8IVE2"/>
<keyword evidence="4" id="KW-1185">Reference proteome</keyword>
<name>A0A6N8IVE2_9BURK</name>
<protein>
    <submittedName>
        <fullName evidence="3">Uncharacterized protein</fullName>
    </submittedName>
</protein>
<feature type="region of interest" description="Disordered" evidence="1">
    <location>
        <begin position="1"/>
        <end position="32"/>
    </location>
</feature>
<accession>A0A6N8IVE2</accession>
<proteinExistence type="predicted"/>
<dbReference type="EMBL" id="WSEL01000009">
    <property type="protein sequence ID" value="MVQ30911.1"/>
    <property type="molecule type" value="Genomic_DNA"/>
</dbReference>
<evidence type="ECO:0000256" key="1">
    <source>
        <dbReference type="SAM" id="MobiDB-lite"/>
    </source>
</evidence>
<dbReference type="RefSeq" id="WP_157399014.1">
    <property type="nucleotide sequence ID" value="NZ_WSEL01000009.1"/>
</dbReference>
<gene>
    <name evidence="3" type="ORF">GON04_15740</name>
</gene>
<organism evidence="3 4">
    <name type="scientific">Ramlibacter pinisoli</name>
    <dbReference type="NCBI Taxonomy" id="2682844"/>
    <lineage>
        <taxon>Bacteria</taxon>
        <taxon>Pseudomonadati</taxon>
        <taxon>Pseudomonadota</taxon>
        <taxon>Betaproteobacteria</taxon>
        <taxon>Burkholderiales</taxon>
        <taxon>Comamonadaceae</taxon>
        <taxon>Ramlibacter</taxon>
    </lineage>
</organism>
<sequence length="64" mass="6661">MYAPPAERHAQPFPQVEPGAPVLPAHAASGSEDPNLLASPGFWLGGAASVLCWTGLALAILHRF</sequence>
<keyword evidence="2" id="KW-0812">Transmembrane</keyword>